<dbReference type="InterPro" id="IPR011043">
    <property type="entry name" value="Gal_Oxase/kelch_b-propeller"/>
</dbReference>
<dbReference type="SUPFAM" id="SSF81383">
    <property type="entry name" value="F-box domain"/>
    <property type="match status" value="1"/>
</dbReference>
<dbReference type="Pfam" id="PF24750">
    <property type="entry name" value="b-prop_At3g26010-like"/>
    <property type="match status" value="1"/>
</dbReference>
<dbReference type="InterPro" id="IPR045048">
    <property type="entry name" value="FBXO31/39"/>
</dbReference>
<dbReference type="InterPro" id="IPR015915">
    <property type="entry name" value="Kelch-typ_b-propeller"/>
</dbReference>
<dbReference type="InterPro" id="IPR001810">
    <property type="entry name" value="F-box_dom"/>
</dbReference>
<sequence>MEWETLASDLHQPPLLPMSNPIPEEENGDENEREPVALDVILPDDILEKIFSFLPIVSLIRAGTVCRRWREAVRSGRCSPTGAPTQRPWYFMFTCTASLDGYAYDPCRRKWCTFGFPCAADEPNCFVSSSRGLICFMDYDTRSRVFVCNPVTGTWKQLPKPADDAVGVGGAACADYAALALAVDRRSRGYTVAVVRSRQVPDDFLRWDLSVQLYDSGSGAWAASVWEVLTGWRGGDESVICDGVLYCLLYSFQGNECRHGLIAYDLSSSRCFNKTSPMRAPVIPAPCPLTCCRLMNLRDRLVMVGGIGKYDRPGVIRGVGIWELDGREWRDVARMPHRFFQGFGELDEVFASSGNEDLVYIQSFGAPALLTFDMGQKQWRWSAKCPVTKKFPLQLFTGFCFQPSLEVTP</sequence>
<dbReference type="EMBL" id="JANAVB010031018">
    <property type="protein sequence ID" value="KAJ6812630.1"/>
    <property type="molecule type" value="Genomic_DNA"/>
</dbReference>
<evidence type="ECO:0000313" key="5">
    <source>
        <dbReference type="EMBL" id="KAJ6812630.1"/>
    </source>
</evidence>
<dbReference type="Gene3D" id="1.20.1280.50">
    <property type="match status" value="1"/>
</dbReference>
<dbReference type="InterPro" id="IPR036047">
    <property type="entry name" value="F-box-like_dom_sf"/>
</dbReference>
<dbReference type="InterPro" id="IPR011498">
    <property type="entry name" value="Kelch_2"/>
</dbReference>
<dbReference type="AlphaFoldDB" id="A0AAX6F878"/>
<feature type="region of interest" description="Disordered" evidence="3">
    <location>
        <begin position="1"/>
        <end position="32"/>
    </location>
</feature>
<protein>
    <submittedName>
        <fullName evidence="5">F-box/kelch-repeat protein</fullName>
    </submittedName>
</protein>
<dbReference type="SUPFAM" id="SSF50965">
    <property type="entry name" value="Galactose oxidase, central domain"/>
    <property type="match status" value="1"/>
</dbReference>
<organism evidence="5 6">
    <name type="scientific">Iris pallida</name>
    <name type="common">Sweet iris</name>
    <dbReference type="NCBI Taxonomy" id="29817"/>
    <lineage>
        <taxon>Eukaryota</taxon>
        <taxon>Viridiplantae</taxon>
        <taxon>Streptophyta</taxon>
        <taxon>Embryophyta</taxon>
        <taxon>Tracheophyta</taxon>
        <taxon>Spermatophyta</taxon>
        <taxon>Magnoliopsida</taxon>
        <taxon>Liliopsida</taxon>
        <taxon>Asparagales</taxon>
        <taxon>Iridaceae</taxon>
        <taxon>Iridoideae</taxon>
        <taxon>Irideae</taxon>
        <taxon>Iris</taxon>
    </lineage>
</organism>
<evidence type="ECO:0000259" key="4">
    <source>
        <dbReference type="PROSITE" id="PS50181"/>
    </source>
</evidence>
<comment type="pathway">
    <text evidence="1">Protein modification; protein ubiquitination.</text>
</comment>
<dbReference type="Gene3D" id="2.120.10.80">
    <property type="entry name" value="Kelch-type beta propeller"/>
    <property type="match status" value="1"/>
</dbReference>
<evidence type="ECO:0000313" key="6">
    <source>
        <dbReference type="Proteomes" id="UP001140949"/>
    </source>
</evidence>
<dbReference type="CDD" id="cd09917">
    <property type="entry name" value="F-box_SF"/>
    <property type="match status" value="1"/>
</dbReference>
<accession>A0AAX6F878</accession>
<dbReference type="FunFam" id="1.20.1280.50:FF:000030">
    <property type="entry name" value="F-box/kelch-repeat protein At3g61590"/>
    <property type="match status" value="1"/>
</dbReference>
<dbReference type="PANTHER" id="PTHR10706">
    <property type="entry name" value="F-BOX FAMILY PROTEIN"/>
    <property type="match status" value="1"/>
</dbReference>
<dbReference type="SMART" id="SM00256">
    <property type="entry name" value="FBOX"/>
    <property type="match status" value="1"/>
</dbReference>
<dbReference type="Pfam" id="PF07646">
    <property type="entry name" value="Kelch_2"/>
    <property type="match status" value="1"/>
</dbReference>
<feature type="compositionally biased region" description="Acidic residues" evidence="3">
    <location>
        <begin position="23"/>
        <end position="32"/>
    </location>
</feature>
<keyword evidence="6" id="KW-1185">Reference proteome</keyword>
<evidence type="ECO:0000256" key="1">
    <source>
        <dbReference type="ARBA" id="ARBA00004906"/>
    </source>
</evidence>
<reference evidence="5" key="1">
    <citation type="journal article" date="2023" name="GigaByte">
        <title>Genome assembly of the bearded iris, Iris pallida Lam.</title>
        <authorList>
            <person name="Bruccoleri R.E."/>
            <person name="Oakeley E.J."/>
            <person name="Faust A.M.E."/>
            <person name="Altorfer M."/>
            <person name="Dessus-Babus S."/>
            <person name="Burckhardt D."/>
            <person name="Oertli M."/>
            <person name="Naumann U."/>
            <person name="Petersen F."/>
            <person name="Wong J."/>
        </authorList>
    </citation>
    <scope>NUCLEOTIDE SEQUENCE</scope>
    <source>
        <strain evidence="5">GSM-AAB239-AS_SAM_17_03QT</strain>
    </source>
</reference>
<feature type="domain" description="F-box" evidence="4">
    <location>
        <begin position="42"/>
        <end position="92"/>
    </location>
</feature>
<gene>
    <name evidence="5" type="ORF">M6B38_148620</name>
</gene>
<name>A0AAX6F878_IRIPA</name>
<proteinExistence type="predicted"/>
<dbReference type="Pfam" id="PF12937">
    <property type="entry name" value="F-box-like"/>
    <property type="match status" value="1"/>
</dbReference>
<dbReference type="Proteomes" id="UP001140949">
    <property type="component" value="Unassembled WGS sequence"/>
</dbReference>
<keyword evidence="2" id="KW-0833">Ubl conjugation pathway</keyword>
<dbReference type="InterPro" id="IPR056592">
    <property type="entry name" value="Beta-prop_At3g26010-like"/>
</dbReference>
<dbReference type="PROSITE" id="PS50181">
    <property type="entry name" value="FBOX"/>
    <property type="match status" value="1"/>
</dbReference>
<dbReference type="PANTHER" id="PTHR10706:SF130">
    <property type="entry name" value="F-BOX ONLY PROTEIN 31"/>
    <property type="match status" value="1"/>
</dbReference>
<reference evidence="5" key="2">
    <citation type="submission" date="2023-04" db="EMBL/GenBank/DDBJ databases">
        <authorList>
            <person name="Bruccoleri R.E."/>
            <person name="Oakeley E.J."/>
            <person name="Faust A.-M."/>
            <person name="Dessus-Babus S."/>
            <person name="Altorfer M."/>
            <person name="Burckhardt D."/>
            <person name="Oertli M."/>
            <person name="Naumann U."/>
            <person name="Petersen F."/>
            <person name="Wong J."/>
        </authorList>
    </citation>
    <scope>NUCLEOTIDE SEQUENCE</scope>
    <source>
        <strain evidence="5">GSM-AAB239-AS_SAM_17_03QT</strain>
        <tissue evidence="5">Leaf</tissue>
    </source>
</reference>
<evidence type="ECO:0000256" key="3">
    <source>
        <dbReference type="SAM" id="MobiDB-lite"/>
    </source>
</evidence>
<comment type="caution">
    <text evidence="5">The sequence shown here is derived from an EMBL/GenBank/DDBJ whole genome shotgun (WGS) entry which is preliminary data.</text>
</comment>
<evidence type="ECO:0000256" key="2">
    <source>
        <dbReference type="ARBA" id="ARBA00022786"/>
    </source>
</evidence>